<dbReference type="SUPFAM" id="SSF53474">
    <property type="entry name" value="alpha/beta-Hydrolases"/>
    <property type="match status" value="1"/>
</dbReference>
<protein>
    <submittedName>
        <fullName evidence="2">Proline iminopeptidase</fullName>
    </submittedName>
</protein>
<dbReference type="EMBL" id="CP012333">
    <property type="protein sequence ID" value="AKU94842.1"/>
    <property type="molecule type" value="Genomic_DNA"/>
</dbReference>
<accession>A0A0K1PMV0</accession>
<evidence type="ECO:0000259" key="1">
    <source>
        <dbReference type="Pfam" id="PF00561"/>
    </source>
</evidence>
<dbReference type="STRING" id="1391654.AKJ09_01506"/>
<evidence type="ECO:0000313" key="2">
    <source>
        <dbReference type="EMBL" id="AKU94842.1"/>
    </source>
</evidence>
<sequence>MGLDHTYLRPWLDPLADSFELIYFDQRGNGRSGGAGTLADATHATWVADVEALRRKLGLDKFVLFGHSYGSFLALEYAIAHPEHLAGLVLCEVAPKIDYMPVAFARVQERSPELFAKLMASFARPAKDDADLRAMWNEILPAYFWKFDPALAAKMDAPIQYRAEAFNQSAGKCLPTFDVTSTVSGIKVPTLVLVGRHDWLLPVEEGAKRVHDAVSGSRMVVFEESGHFPFMEEPAAFIDAMRAWKKSIL</sequence>
<gene>
    <name evidence="2" type="ORF">AKJ09_01506</name>
</gene>
<dbReference type="Gene3D" id="3.40.50.1820">
    <property type="entry name" value="alpha/beta hydrolase"/>
    <property type="match status" value="1"/>
</dbReference>
<reference evidence="2 3" key="1">
    <citation type="submission" date="2015-08" db="EMBL/GenBank/DDBJ databases">
        <authorList>
            <person name="Babu N.S."/>
            <person name="Beckwith C.J."/>
            <person name="Beseler K.G."/>
            <person name="Brison A."/>
            <person name="Carone J.V."/>
            <person name="Caskin T.P."/>
            <person name="Diamond M."/>
            <person name="Durham M.E."/>
            <person name="Foxe J.M."/>
            <person name="Go M."/>
            <person name="Henderson B.A."/>
            <person name="Jones I.B."/>
            <person name="McGettigan J.A."/>
            <person name="Micheletti S.J."/>
            <person name="Nasrallah M.E."/>
            <person name="Ortiz D."/>
            <person name="Piller C.R."/>
            <person name="Privatt S.R."/>
            <person name="Schneider S.L."/>
            <person name="Sharp S."/>
            <person name="Smith T.C."/>
            <person name="Stanton J.D."/>
            <person name="Ullery H.E."/>
            <person name="Wilson R.J."/>
            <person name="Serrano M.G."/>
            <person name="Buck G."/>
            <person name="Lee V."/>
            <person name="Wang Y."/>
            <person name="Carvalho R."/>
            <person name="Voegtly L."/>
            <person name="Shi R."/>
            <person name="Duckworth R."/>
            <person name="Johnson A."/>
            <person name="Loviza R."/>
            <person name="Walstead R."/>
            <person name="Shah Z."/>
            <person name="Kiflezghi M."/>
            <person name="Wade K."/>
            <person name="Ball S.L."/>
            <person name="Bradley K.W."/>
            <person name="Asai D.J."/>
            <person name="Bowman C.A."/>
            <person name="Russell D.A."/>
            <person name="Pope W.H."/>
            <person name="Jacobs-Sera D."/>
            <person name="Hendrix R.W."/>
            <person name="Hatfull G.F."/>
        </authorList>
    </citation>
    <scope>NUCLEOTIDE SEQUENCE [LARGE SCALE GENOMIC DNA]</scope>
    <source>
        <strain evidence="2 3">DSM 27648</strain>
    </source>
</reference>
<proteinExistence type="predicted"/>
<dbReference type="AlphaFoldDB" id="A0A0K1PMV0"/>
<dbReference type="Pfam" id="PF00561">
    <property type="entry name" value="Abhydrolase_1"/>
    <property type="match status" value="1"/>
</dbReference>
<evidence type="ECO:0000313" key="3">
    <source>
        <dbReference type="Proteomes" id="UP000064967"/>
    </source>
</evidence>
<name>A0A0K1PMV0_9BACT</name>
<organism evidence="2 3">
    <name type="scientific">Labilithrix luteola</name>
    <dbReference type="NCBI Taxonomy" id="1391654"/>
    <lineage>
        <taxon>Bacteria</taxon>
        <taxon>Pseudomonadati</taxon>
        <taxon>Myxococcota</taxon>
        <taxon>Polyangia</taxon>
        <taxon>Polyangiales</taxon>
        <taxon>Labilitrichaceae</taxon>
        <taxon>Labilithrix</taxon>
    </lineage>
</organism>
<feature type="domain" description="AB hydrolase-1" evidence="1">
    <location>
        <begin position="11"/>
        <end position="234"/>
    </location>
</feature>
<dbReference type="InterPro" id="IPR000639">
    <property type="entry name" value="Epox_hydrolase-like"/>
</dbReference>
<dbReference type="PRINTS" id="PR00111">
    <property type="entry name" value="ABHYDROLASE"/>
</dbReference>
<dbReference type="PANTHER" id="PTHR43798:SF33">
    <property type="entry name" value="HYDROLASE, PUTATIVE (AFU_ORTHOLOGUE AFUA_2G14860)-RELATED"/>
    <property type="match status" value="1"/>
</dbReference>
<dbReference type="InterPro" id="IPR000073">
    <property type="entry name" value="AB_hydrolase_1"/>
</dbReference>
<dbReference type="KEGG" id="llu:AKJ09_01506"/>
<dbReference type="InterPro" id="IPR050266">
    <property type="entry name" value="AB_hydrolase_sf"/>
</dbReference>
<dbReference type="InterPro" id="IPR029058">
    <property type="entry name" value="AB_hydrolase_fold"/>
</dbReference>
<dbReference type="PRINTS" id="PR00412">
    <property type="entry name" value="EPOXHYDRLASE"/>
</dbReference>
<dbReference type="GO" id="GO:0016020">
    <property type="term" value="C:membrane"/>
    <property type="evidence" value="ECO:0007669"/>
    <property type="project" value="TreeGrafter"/>
</dbReference>
<dbReference type="PANTHER" id="PTHR43798">
    <property type="entry name" value="MONOACYLGLYCEROL LIPASE"/>
    <property type="match status" value="1"/>
</dbReference>
<dbReference type="GO" id="GO:0003824">
    <property type="term" value="F:catalytic activity"/>
    <property type="evidence" value="ECO:0007669"/>
    <property type="project" value="InterPro"/>
</dbReference>
<keyword evidence="3" id="KW-1185">Reference proteome</keyword>
<dbReference type="Proteomes" id="UP000064967">
    <property type="component" value="Chromosome"/>
</dbReference>